<keyword evidence="2" id="KW-1185">Reference proteome</keyword>
<name>A0A2G9HH25_9LAMI</name>
<organism evidence="1 2">
    <name type="scientific">Handroanthus impetiginosus</name>
    <dbReference type="NCBI Taxonomy" id="429701"/>
    <lineage>
        <taxon>Eukaryota</taxon>
        <taxon>Viridiplantae</taxon>
        <taxon>Streptophyta</taxon>
        <taxon>Embryophyta</taxon>
        <taxon>Tracheophyta</taxon>
        <taxon>Spermatophyta</taxon>
        <taxon>Magnoliopsida</taxon>
        <taxon>eudicotyledons</taxon>
        <taxon>Gunneridae</taxon>
        <taxon>Pentapetalae</taxon>
        <taxon>asterids</taxon>
        <taxon>lamiids</taxon>
        <taxon>Lamiales</taxon>
        <taxon>Bignoniaceae</taxon>
        <taxon>Crescentiina</taxon>
        <taxon>Tabebuia alliance</taxon>
        <taxon>Handroanthus</taxon>
    </lineage>
</organism>
<dbReference type="STRING" id="429701.A0A2G9HH25"/>
<evidence type="ECO:0000313" key="2">
    <source>
        <dbReference type="Proteomes" id="UP000231279"/>
    </source>
</evidence>
<dbReference type="Gene3D" id="3.40.50.300">
    <property type="entry name" value="P-loop containing nucleotide triphosphate hydrolases"/>
    <property type="match status" value="1"/>
</dbReference>
<sequence>MTASPILGKGGSIDGLEALLRAKVYSVEDKDELEKFVTSPIVNVYYYGSVENGYSSPNLIYTKKLEDIKHQSMLALRTNSHDQSTVRSTKKTLQRLHSNLTFCLENLGLWGALQASYILLKGDHYENTELVEEEESCSDSNLCNKYLHQAASVLASDCPGDGLAADLSSIEVLQEPHFSKKLLRLIGVLSNFRLQPDMKCIIFVNRIVTARSLSYILKHLKFLSSWKSDFLVGVHSGFASRKSTNNLLEKFRSAESVSCDKGR</sequence>
<gene>
    <name evidence="1" type="ORF">CDL12_10749</name>
</gene>
<reference evidence="2" key="1">
    <citation type="journal article" date="2018" name="Gigascience">
        <title>Genome assembly of the Pink Ipe (Handroanthus impetiginosus, Bignoniaceae), a highly valued, ecologically keystone Neotropical timber forest tree.</title>
        <authorList>
            <person name="Silva-Junior O.B."/>
            <person name="Grattapaglia D."/>
            <person name="Novaes E."/>
            <person name="Collevatti R.G."/>
        </authorList>
    </citation>
    <scope>NUCLEOTIDE SEQUENCE [LARGE SCALE GENOMIC DNA]</scope>
    <source>
        <strain evidence="2">cv. UFG-1</strain>
    </source>
</reference>
<comment type="caution">
    <text evidence="1">The sequence shown here is derived from an EMBL/GenBank/DDBJ whole genome shotgun (WGS) entry which is preliminary data.</text>
</comment>
<dbReference type="OrthoDB" id="1713520at2759"/>
<evidence type="ECO:0000313" key="1">
    <source>
        <dbReference type="EMBL" id="PIN16600.1"/>
    </source>
</evidence>
<dbReference type="Proteomes" id="UP000231279">
    <property type="component" value="Unassembled WGS sequence"/>
</dbReference>
<dbReference type="InterPro" id="IPR027417">
    <property type="entry name" value="P-loop_NTPase"/>
</dbReference>
<dbReference type="EMBL" id="NKXS01001831">
    <property type="protein sequence ID" value="PIN16600.1"/>
    <property type="molecule type" value="Genomic_DNA"/>
</dbReference>
<protein>
    <submittedName>
        <fullName evidence="1">Uncharacterized protein</fullName>
    </submittedName>
</protein>
<dbReference type="AlphaFoldDB" id="A0A2G9HH25"/>
<accession>A0A2G9HH25</accession>
<proteinExistence type="predicted"/>